<dbReference type="Gene3D" id="3.80.10.10">
    <property type="entry name" value="Ribonuclease Inhibitor"/>
    <property type="match status" value="1"/>
</dbReference>
<proteinExistence type="predicted"/>
<dbReference type="InterPro" id="IPR032675">
    <property type="entry name" value="LRR_dom_sf"/>
</dbReference>
<gene>
    <name evidence="1" type="ORF">HMPREF1624_04187</name>
</gene>
<dbReference type="EMBL" id="KI440845">
    <property type="protein sequence ID" value="ERS98992.1"/>
    <property type="molecule type" value="Genomic_DNA"/>
</dbReference>
<dbReference type="eggNOG" id="ENOG502SJ7Y">
    <property type="taxonomic scope" value="Eukaryota"/>
</dbReference>
<dbReference type="Proteomes" id="UP000018087">
    <property type="component" value="Unassembled WGS sequence"/>
</dbReference>
<dbReference type="HOGENOM" id="CLU_024672_0_0_1"/>
<dbReference type="STRING" id="1391915.U7PTT6"/>
<name>U7PTT6_SPOS1</name>
<reference evidence="2" key="1">
    <citation type="journal article" date="2014" name="Genome Announc.">
        <title>Genome sequence of the pathogenic fungus Sporothrix schenckii (ATCC 58251).</title>
        <authorList>
            <person name="Cuomo C.A."/>
            <person name="Rodriguez-Del Valle N."/>
            <person name="Perez-Sanchez L."/>
            <person name="Abouelleil A."/>
            <person name="Goldberg J."/>
            <person name="Young S."/>
            <person name="Zeng Q."/>
            <person name="Birren B.W."/>
        </authorList>
    </citation>
    <scope>NUCLEOTIDE SEQUENCE [LARGE SCALE GENOMIC DNA]</scope>
    <source>
        <strain evidence="2">ATCC 58251 / de Perez 2211183</strain>
    </source>
</reference>
<evidence type="ECO:0000313" key="2">
    <source>
        <dbReference type="Proteomes" id="UP000018087"/>
    </source>
</evidence>
<sequence>MVSGTTLSPFERLPHVVLDIICGYLDDESDHRPDLCAFSLTSHRCCAAAKTRRFNQIVLVVPNLDDLGAILADLRAVLGHGERYALVHRLKVGGVLLDGDQRDQSEQNHAEDDDNLQLTERNFDSPPFCHIAQPCRWMPLSSRRGPGIHDDDWLPLAAFLRELPALKDLVWNGRVPRSVLDALHDAKRPCRLHVLGFRLPSLVYDRETPRAISPDDFALVTSPALYSIRAPLCRYDVHGALDYSPEVVFLMMQGLAPNLANVWLETEVLGAGLSLNQSVALGRPAWRGFFLDGPTDEETNLTGGTGSLRNVLCQYNAEPSIFNAQSMANLRRLQLDWSEERTLALVNLVTAGSLPRLDMLSLMCIHSSTGPHQAAINQILRYTKPLRYLCLTGHVTRETMEIVTRRHGASLRTLSLLPYAAGYYVTPPGAYDVRDLFAFSRDAVELMADRCPHLEEVYVEIQRTRGDPREVAIYRALGKLTRLERVFLRLRCSLPTNDDMQSPRELVTYESLKEIFSNHATDAALARAIYDVVSPPAGRGPGRRRLNYLRIEPEFVTEVHIFDTLFYDAMHCLGRQWVCQPTKDQNDQSSNNIVVRELQAWETRVAREECLEADWPFPRQHINNYEAMFQDLWPGDGPPWDCWTSLPLQTGDEVSE</sequence>
<accession>U7PTT6</accession>
<dbReference type="AlphaFoldDB" id="U7PTT6"/>
<protein>
    <submittedName>
        <fullName evidence="1">Uncharacterized protein</fullName>
    </submittedName>
</protein>
<keyword evidence="2" id="KW-1185">Reference proteome</keyword>
<evidence type="ECO:0000313" key="1">
    <source>
        <dbReference type="EMBL" id="ERS98992.1"/>
    </source>
</evidence>
<dbReference type="OrthoDB" id="3945550at2759"/>
<organism evidence="1 2">
    <name type="scientific">Sporothrix schenckii (strain ATCC 58251 / de Perez 2211183)</name>
    <name type="common">Rose-picker's disease fungus</name>
    <dbReference type="NCBI Taxonomy" id="1391915"/>
    <lineage>
        <taxon>Eukaryota</taxon>
        <taxon>Fungi</taxon>
        <taxon>Dikarya</taxon>
        <taxon>Ascomycota</taxon>
        <taxon>Pezizomycotina</taxon>
        <taxon>Sordariomycetes</taxon>
        <taxon>Sordariomycetidae</taxon>
        <taxon>Ophiostomatales</taxon>
        <taxon>Ophiostomataceae</taxon>
        <taxon>Sporothrix</taxon>
    </lineage>
</organism>